<keyword evidence="2" id="KW-0808">Transferase</keyword>
<organism evidence="5 6">
    <name type="scientific">Arthrobacter mangrovi</name>
    <dbReference type="NCBI Taxonomy" id="2966350"/>
    <lineage>
        <taxon>Bacteria</taxon>
        <taxon>Bacillati</taxon>
        <taxon>Actinomycetota</taxon>
        <taxon>Actinomycetes</taxon>
        <taxon>Micrococcales</taxon>
        <taxon>Micrococcaceae</taxon>
        <taxon>Arthrobacter</taxon>
    </lineage>
</organism>
<name>A0ABQ5MPT7_9MICC</name>
<dbReference type="InterPro" id="IPR011611">
    <property type="entry name" value="PfkB_dom"/>
</dbReference>
<dbReference type="EMBL" id="BRVS01000001">
    <property type="protein sequence ID" value="GLB65956.1"/>
    <property type="molecule type" value="Genomic_DNA"/>
</dbReference>
<comment type="similarity">
    <text evidence="1">Belongs to the carbohydrate kinase PfkB family.</text>
</comment>
<feature type="domain" description="Carbohydrate kinase PfkB" evidence="4">
    <location>
        <begin position="163"/>
        <end position="253"/>
    </location>
</feature>
<dbReference type="SUPFAM" id="SSF53613">
    <property type="entry name" value="Ribokinase-like"/>
    <property type="match status" value="1"/>
</dbReference>
<evidence type="ECO:0000256" key="2">
    <source>
        <dbReference type="ARBA" id="ARBA00022679"/>
    </source>
</evidence>
<evidence type="ECO:0000313" key="5">
    <source>
        <dbReference type="EMBL" id="GLB65956.1"/>
    </source>
</evidence>
<accession>A0ABQ5MPT7</accession>
<dbReference type="GO" id="GO:0016301">
    <property type="term" value="F:kinase activity"/>
    <property type="evidence" value="ECO:0007669"/>
    <property type="project" value="UniProtKB-KW"/>
</dbReference>
<evidence type="ECO:0000259" key="4">
    <source>
        <dbReference type="Pfam" id="PF00294"/>
    </source>
</evidence>
<feature type="domain" description="Carbohydrate kinase PfkB" evidence="4">
    <location>
        <begin position="18"/>
        <end position="96"/>
    </location>
</feature>
<evidence type="ECO:0000256" key="3">
    <source>
        <dbReference type="ARBA" id="ARBA00022777"/>
    </source>
</evidence>
<dbReference type="PANTHER" id="PTHR43085:SF41">
    <property type="entry name" value="FRUCTOSELYSINE 6-KINASE"/>
    <property type="match status" value="1"/>
</dbReference>
<dbReference type="InterPro" id="IPR029056">
    <property type="entry name" value="Ribokinase-like"/>
</dbReference>
<dbReference type="PANTHER" id="PTHR43085">
    <property type="entry name" value="HEXOKINASE FAMILY MEMBER"/>
    <property type="match status" value="1"/>
</dbReference>
<evidence type="ECO:0000313" key="6">
    <source>
        <dbReference type="Proteomes" id="UP001209654"/>
    </source>
</evidence>
<protein>
    <submittedName>
        <fullName evidence="5">Fructosamine kinase FrlD</fullName>
    </submittedName>
</protein>
<dbReference type="Gene3D" id="3.40.1190.20">
    <property type="match status" value="1"/>
</dbReference>
<gene>
    <name evidence="5" type="primary">frlD</name>
    <name evidence="5" type="ORF">AHIS1636_03950</name>
</gene>
<reference evidence="5 6" key="1">
    <citation type="journal article" date="2023" name="Int. J. Syst. Evol. Microbiol.">
        <title>Arthrobacter mangrovi sp. nov., an actinobacterium isolated from the rhizosphere of a mangrove.</title>
        <authorList>
            <person name="Hamada M."/>
            <person name="Saitou S."/>
            <person name="Enomoto N."/>
            <person name="Nanri K."/>
            <person name="Hidaka K."/>
            <person name="Miura T."/>
            <person name="Tamura T."/>
        </authorList>
    </citation>
    <scope>NUCLEOTIDE SEQUENCE [LARGE SCALE GENOMIC DNA]</scope>
    <source>
        <strain evidence="5 6">NBRC 112813</strain>
    </source>
</reference>
<dbReference type="Pfam" id="PF00294">
    <property type="entry name" value="PfkB"/>
    <property type="match status" value="2"/>
</dbReference>
<dbReference type="RefSeq" id="WP_264794115.1">
    <property type="nucleotide sequence ID" value="NZ_BRVS01000001.1"/>
</dbReference>
<comment type="caution">
    <text evidence="5">The sequence shown here is derived from an EMBL/GenBank/DDBJ whole genome shotgun (WGS) entry which is preliminary data.</text>
</comment>
<dbReference type="Proteomes" id="UP001209654">
    <property type="component" value="Unassembled WGS sequence"/>
</dbReference>
<keyword evidence="3 5" id="KW-0418">Kinase</keyword>
<sequence length="294" mass="31158">MKVLGFGDNIIDRFNDRRVVYPGGNCVNFAVFARKLGLDADYLGVFGNDDYADLLRGAIALEGVGTPHCVIREGPSGISNLTVVDGERVFGGWNGGGVTVSEPLTLDPALLAYAAEFALTHSSVYSRSEHDLPALHGLGRLVSYDFSSEDDFRTHGYLSRVCPSIDLALFSCSHLSVTETTALLEKAVRLGARMALGTRGTAGSILWDGRNLLAGSCEPVDEEAIVDTMGCGDAYLAAFVAAMLWAGWTREELPSAAQRAECLTSAASFAARQTLVDGAFGHGQPVGDGATTRM</sequence>
<evidence type="ECO:0000256" key="1">
    <source>
        <dbReference type="ARBA" id="ARBA00010688"/>
    </source>
</evidence>
<keyword evidence="6" id="KW-1185">Reference proteome</keyword>
<proteinExistence type="inferred from homology"/>
<dbReference type="InterPro" id="IPR050306">
    <property type="entry name" value="PfkB_Carbo_kinase"/>
</dbReference>